<protein>
    <submittedName>
        <fullName evidence="4">ATP-binding cassette domain-containing protein</fullName>
    </submittedName>
</protein>
<evidence type="ECO:0000313" key="4">
    <source>
        <dbReference type="EMBL" id="TMI76133.1"/>
    </source>
</evidence>
<dbReference type="InterPro" id="IPR003439">
    <property type="entry name" value="ABC_transporter-like_ATP-bd"/>
</dbReference>
<gene>
    <name evidence="4" type="ORF">E6H05_04470</name>
</gene>
<reference evidence="4 5" key="1">
    <citation type="journal article" date="2019" name="Nat. Microbiol.">
        <title>Mediterranean grassland soil C-N compound turnover is dependent on rainfall and depth, and is mediated by genomically divergent microorganisms.</title>
        <authorList>
            <person name="Diamond S."/>
            <person name="Andeer P.F."/>
            <person name="Li Z."/>
            <person name="Crits-Christoph A."/>
            <person name="Burstein D."/>
            <person name="Anantharaman K."/>
            <person name="Lane K.R."/>
            <person name="Thomas B.C."/>
            <person name="Pan C."/>
            <person name="Northen T.R."/>
            <person name="Banfield J.F."/>
        </authorList>
    </citation>
    <scope>NUCLEOTIDE SEQUENCE [LARGE SCALE GENOMIC DNA]</scope>
    <source>
        <strain evidence="4">NP_8</strain>
    </source>
</reference>
<dbReference type="InterPro" id="IPR017871">
    <property type="entry name" value="ABC_transporter-like_CS"/>
</dbReference>
<dbReference type="SUPFAM" id="SSF52540">
    <property type="entry name" value="P-loop containing nucleoside triphosphate hydrolases"/>
    <property type="match status" value="1"/>
</dbReference>
<evidence type="ECO:0000256" key="1">
    <source>
        <dbReference type="ARBA" id="ARBA00022741"/>
    </source>
</evidence>
<evidence type="ECO:0000256" key="2">
    <source>
        <dbReference type="ARBA" id="ARBA00022840"/>
    </source>
</evidence>
<dbReference type="GO" id="GO:0005524">
    <property type="term" value="F:ATP binding"/>
    <property type="evidence" value="ECO:0007669"/>
    <property type="project" value="UniProtKB-KW"/>
</dbReference>
<dbReference type="Gene3D" id="3.40.50.300">
    <property type="entry name" value="P-loop containing nucleotide triphosphate hydrolases"/>
    <property type="match status" value="1"/>
</dbReference>
<dbReference type="SMART" id="SM00382">
    <property type="entry name" value="AAA"/>
    <property type="match status" value="1"/>
</dbReference>
<organism evidence="4 5">
    <name type="scientific">Candidatus Segetimicrobium genomatis</name>
    <dbReference type="NCBI Taxonomy" id="2569760"/>
    <lineage>
        <taxon>Bacteria</taxon>
        <taxon>Bacillati</taxon>
        <taxon>Candidatus Sysuimicrobiota</taxon>
        <taxon>Candidatus Sysuimicrobiia</taxon>
        <taxon>Candidatus Sysuimicrobiales</taxon>
        <taxon>Candidatus Segetimicrobiaceae</taxon>
        <taxon>Candidatus Segetimicrobium</taxon>
    </lineage>
</organism>
<dbReference type="EMBL" id="VBAP01000029">
    <property type="protein sequence ID" value="TMI76133.1"/>
    <property type="molecule type" value="Genomic_DNA"/>
</dbReference>
<feature type="domain" description="ABC transporter" evidence="3">
    <location>
        <begin position="11"/>
        <end position="242"/>
    </location>
</feature>
<evidence type="ECO:0000259" key="3">
    <source>
        <dbReference type="PROSITE" id="PS50893"/>
    </source>
</evidence>
<dbReference type="PROSITE" id="PS00211">
    <property type="entry name" value="ABC_TRANSPORTER_1"/>
    <property type="match status" value="1"/>
</dbReference>
<dbReference type="InterPro" id="IPR027417">
    <property type="entry name" value="P-loop_NTPase"/>
</dbReference>
<dbReference type="PANTHER" id="PTHR43582:SF2">
    <property type="entry name" value="LINEARMYCIN RESISTANCE ATP-BINDING PROTEIN LNRL"/>
    <property type="match status" value="1"/>
</dbReference>
<dbReference type="GO" id="GO:0016887">
    <property type="term" value="F:ATP hydrolysis activity"/>
    <property type="evidence" value="ECO:0007669"/>
    <property type="project" value="InterPro"/>
</dbReference>
<proteinExistence type="predicted"/>
<dbReference type="AlphaFoldDB" id="A0A537IXW9"/>
<sequence length="271" mass="29315">MVEHEDLPPAVITDRLTRRFGSLVAVDALSITVPASSVFGLLGPNGAGKSTTIKMLTTLLAPTSGGARVAGADLVREAARVRARIGYVPQMLSADSTLTGYENLLISAKLYRIPSEQRRERIAGALEFMGLSDAAHTLVRTYSGGMIRRLEIAQAMLHRPAVLFLDEPTVGLDPVARHAVWQHIRDVRRSEGTTIVMTTHYMEEAEELCDEVAIMHRGVITAVGSPASLREAVGGGATLEDVFIHFTGSEIDEGGGYRDALRTRRTARRLG</sequence>
<comment type="caution">
    <text evidence="4">The sequence shown here is derived from an EMBL/GenBank/DDBJ whole genome shotgun (WGS) entry which is preliminary data.</text>
</comment>
<dbReference type="PROSITE" id="PS50893">
    <property type="entry name" value="ABC_TRANSPORTER_2"/>
    <property type="match status" value="1"/>
</dbReference>
<dbReference type="InterPro" id="IPR003593">
    <property type="entry name" value="AAA+_ATPase"/>
</dbReference>
<evidence type="ECO:0000313" key="5">
    <source>
        <dbReference type="Proteomes" id="UP000318834"/>
    </source>
</evidence>
<dbReference type="Pfam" id="PF00005">
    <property type="entry name" value="ABC_tran"/>
    <property type="match status" value="1"/>
</dbReference>
<accession>A0A537IXW9</accession>
<dbReference type="Proteomes" id="UP000318834">
    <property type="component" value="Unassembled WGS sequence"/>
</dbReference>
<keyword evidence="1" id="KW-0547">Nucleotide-binding</keyword>
<name>A0A537IXW9_9BACT</name>
<keyword evidence="2 4" id="KW-0067">ATP-binding</keyword>
<dbReference type="PANTHER" id="PTHR43582">
    <property type="entry name" value="LINEARMYCIN RESISTANCE ATP-BINDING PROTEIN LNRL"/>
    <property type="match status" value="1"/>
</dbReference>